<evidence type="ECO:0000313" key="10">
    <source>
        <dbReference type="Proteomes" id="UP000595437"/>
    </source>
</evidence>
<evidence type="ECO:0000256" key="4">
    <source>
        <dbReference type="ARBA" id="ARBA00022692"/>
    </source>
</evidence>
<evidence type="ECO:0000256" key="6">
    <source>
        <dbReference type="ARBA" id="ARBA00023065"/>
    </source>
</evidence>
<feature type="transmembrane region" description="Helical" evidence="8">
    <location>
        <begin position="25"/>
        <end position="45"/>
    </location>
</feature>
<protein>
    <recommendedName>
        <fullName evidence="8">V-type proton ATPase subunit a</fullName>
    </recommendedName>
</protein>
<dbReference type="GO" id="GO:0007035">
    <property type="term" value="P:vacuolar acidification"/>
    <property type="evidence" value="ECO:0007669"/>
    <property type="project" value="TreeGrafter"/>
</dbReference>
<evidence type="ECO:0000256" key="1">
    <source>
        <dbReference type="ARBA" id="ARBA00004141"/>
    </source>
</evidence>
<dbReference type="GO" id="GO:0033179">
    <property type="term" value="C:proton-transporting V-type ATPase, V0 domain"/>
    <property type="evidence" value="ECO:0007669"/>
    <property type="project" value="InterPro"/>
</dbReference>
<dbReference type="GO" id="GO:0051117">
    <property type="term" value="F:ATPase binding"/>
    <property type="evidence" value="ECO:0007669"/>
    <property type="project" value="TreeGrafter"/>
</dbReference>
<comment type="subcellular location">
    <subcellularLocation>
        <location evidence="1">Membrane</location>
        <topology evidence="1">Multi-pass membrane protein</topology>
    </subcellularLocation>
</comment>
<comment type="function">
    <text evidence="8">Essential component of the vacuolar proton pump (V-ATPase), a multimeric enzyme that catalyzes the translocation of protons across the membranes. Required for assembly and activity of the V-ATPase.</text>
</comment>
<dbReference type="PANTHER" id="PTHR11629:SF63">
    <property type="entry name" value="V-TYPE PROTON ATPASE SUBUNIT A"/>
    <property type="match status" value="1"/>
</dbReference>
<keyword evidence="4 8" id="KW-0812">Transmembrane</keyword>
<feature type="transmembrane region" description="Helical" evidence="8">
    <location>
        <begin position="106"/>
        <end position="124"/>
    </location>
</feature>
<evidence type="ECO:0000256" key="2">
    <source>
        <dbReference type="ARBA" id="ARBA00009904"/>
    </source>
</evidence>
<feature type="transmembrane region" description="Helical" evidence="8">
    <location>
        <begin position="218"/>
        <end position="239"/>
    </location>
</feature>
<dbReference type="EMBL" id="CP045901">
    <property type="protein sequence ID" value="QQP37594.1"/>
    <property type="molecule type" value="Genomic_DNA"/>
</dbReference>
<keyword evidence="8" id="KW-0375">Hydrogen ion transport</keyword>
<keyword evidence="6 8" id="KW-0406">Ion transport</keyword>
<evidence type="ECO:0000256" key="7">
    <source>
        <dbReference type="ARBA" id="ARBA00023136"/>
    </source>
</evidence>
<dbReference type="AlphaFoldDB" id="A0A7T8GTN6"/>
<evidence type="ECO:0000256" key="3">
    <source>
        <dbReference type="ARBA" id="ARBA00022448"/>
    </source>
</evidence>
<keyword evidence="10" id="KW-1185">Reference proteome</keyword>
<keyword evidence="3 8" id="KW-0813">Transport</keyword>
<gene>
    <name evidence="9" type="ORF">FKW44_017907</name>
</gene>
<dbReference type="Pfam" id="PF01496">
    <property type="entry name" value="V_ATPase_I"/>
    <property type="match status" value="1"/>
</dbReference>
<keyword evidence="5 8" id="KW-1133">Transmembrane helix</keyword>
<dbReference type="GO" id="GO:0046961">
    <property type="term" value="F:proton-transporting ATPase activity, rotational mechanism"/>
    <property type="evidence" value="ECO:0007669"/>
    <property type="project" value="InterPro"/>
</dbReference>
<dbReference type="PANTHER" id="PTHR11629">
    <property type="entry name" value="VACUOLAR PROTON ATPASES"/>
    <property type="match status" value="1"/>
</dbReference>
<evidence type="ECO:0000256" key="5">
    <source>
        <dbReference type="ARBA" id="ARBA00022989"/>
    </source>
</evidence>
<accession>A0A7T8GTN6</accession>
<evidence type="ECO:0000256" key="8">
    <source>
        <dbReference type="RuleBase" id="RU361189"/>
    </source>
</evidence>
<dbReference type="OrthoDB" id="10264220at2759"/>
<organism evidence="9 10">
    <name type="scientific">Caligus rogercresseyi</name>
    <name type="common">Sea louse</name>
    <dbReference type="NCBI Taxonomy" id="217165"/>
    <lineage>
        <taxon>Eukaryota</taxon>
        <taxon>Metazoa</taxon>
        <taxon>Ecdysozoa</taxon>
        <taxon>Arthropoda</taxon>
        <taxon>Crustacea</taxon>
        <taxon>Multicrustacea</taxon>
        <taxon>Hexanauplia</taxon>
        <taxon>Copepoda</taxon>
        <taxon>Siphonostomatoida</taxon>
        <taxon>Caligidae</taxon>
        <taxon>Caligus</taxon>
    </lineage>
</organism>
<reference evidence="10" key="1">
    <citation type="submission" date="2021-01" db="EMBL/GenBank/DDBJ databases">
        <title>Caligus Genome Assembly.</title>
        <authorList>
            <person name="Gallardo-Escarate C."/>
        </authorList>
    </citation>
    <scope>NUCLEOTIDE SEQUENCE [LARGE SCALE GENOMIC DNA]</scope>
</reference>
<dbReference type="Proteomes" id="UP000595437">
    <property type="component" value="Chromosome 12"/>
</dbReference>
<name>A0A7T8GTN6_CALRO</name>
<evidence type="ECO:0000313" key="9">
    <source>
        <dbReference type="EMBL" id="QQP37594.1"/>
    </source>
</evidence>
<keyword evidence="7 8" id="KW-0472">Membrane</keyword>
<dbReference type="GO" id="GO:0005886">
    <property type="term" value="C:plasma membrane"/>
    <property type="evidence" value="ECO:0007669"/>
    <property type="project" value="TreeGrafter"/>
</dbReference>
<comment type="caution">
    <text evidence="8">Lacks conserved residue(s) required for the propagation of feature annotation.</text>
</comment>
<sequence length="290" mass="32817">MIFGLGLSLLNKIHARNTFDILFEFIPQILFLLCTFVYLIFLIFFKGINYSGANTGTWSEQCAPSLLITFINMMLLKEDSPDPALEALCGGKETYMFPGQREIQRVLLFFGLCMVPIMFFGKPVKVLVQSYVSPLRSDYRSIEEDSPQEEGGGGDEEGGFGDLLIYQAIHTIEFVLGSVSHTASYLRLWALSLAHSQLSEVLWNMVMKNGFGRDFQAAGMLFVVFSFWASATVMILVLMEGLSAFLHTLRLHWVEFMSKFYGGQGSFFLPFSFRCYLEESALTDKEFLKS</sequence>
<dbReference type="GO" id="GO:0016471">
    <property type="term" value="C:vacuolar proton-transporting V-type ATPase complex"/>
    <property type="evidence" value="ECO:0007669"/>
    <property type="project" value="TreeGrafter"/>
</dbReference>
<comment type="similarity">
    <text evidence="2 8">Belongs to the V-ATPase 116 kDa subunit family.</text>
</comment>
<dbReference type="InterPro" id="IPR002490">
    <property type="entry name" value="V-ATPase_116kDa_su"/>
</dbReference>
<proteinExistence type="inferred from homology"/>